<dbReference type="RefSeq" id="WP_130915769.1">
    <property type="nucleotide sequence ID" value="NZ_JADLPI010000004.1"/>
</dbReference>
<dbReference type="PANTHER" id="PTHR45947">
    <property type="entry name" value="SULFOQUINOVOSYL TRANSFERASE SQD2"/>
    <property type="match status" value="1"/>
</dbReference>
<evidence type="ECO:0000256" key="1">
    <source>
        <dbReference type="ARBA" id="ARBA00005189"/>
    </source>
</evidence>
<feature type="domain" description="Glycosyl transferase family 1" evidence="17">
    <location>
        <begin position="182"/>
        <end position="356"/>
    </location>
</feature>
<proteinExistence type="inferred from homology"/>
<keyword evidence="5 19" id="KW-0808">Transferase</keyword>
<evidence type="ECO:0000256" key="8">
    <source>
        <dbReference type="ARBA" id="ARBA00023264"/>
    </source>
</evidence>
<dbReference type="InterPro" id="IPR001296">
    <property type="entry name" value="Glyco_trans_1"/>
</dbReference>
<evidence type="ECO:0000256" key="15">
    <source>
        <dbReference type="ARBA" id="ARBA00077842"/>
    </source>
</evidence>
<name>A0A4U8VTA7_9NOCA</name>
<evidence type="ECO:0000256" key="4">
    <source>
        <dbReference type="ARBA" id="ARBA00022676"/>
    </source>
</evidence>
<comment type="catalytic activity">
    <reaction evidence="10">
        <text>a 1,2-diacyl-sn-glycero-3-phospho-[alpha-D-mannopyranosyl-(1&lt;-&gt;6)-D-myo-inositol] + GDP-alpha-D-mannose = a 2,6-O-bis(alpha-D-mannopyranosyl)-1-phosphatidyl-1D-myo-inositol + GDP + H(+)</text>
        <dbReference type="Rhea" id="RHEA:52440"/>
        <dbReference type="ChEBI" id="CHEBI:15378"/>
        <dbReference type="ChEBI" id="CHEBI:57527"/>
        <dbReference type="ChEBI" id="CHEBI:58189"/>
        <dbReference type="ChEBI" id="CHEBI:87673"/>
        <dbReference type="ChEBI" id="CHEBI:136624"/>
        <dbReference type="EC" id="2.4.1.346"/>
    </reaction>
</comment>
<dbReference type="FunFam" id="3.40.50.2000:FF:000069">
    <property type="entry name" value="Alpha-(1-6)-phosphatidylinositol monomannoside mannosyltransferase"/>
    <property type="match status" value="1"/>
</dbReference>
<evidence type="ECO:0000256" key="5">
    <source>
        <dbReference type="ARBA" id="ARBA00022679"/>
    </source>
</evidence>
<comment type="pathway">
    <text evidence="1">Lipid metabolism.</text>
</comment>
<evidence type="ECO:0000259" key="17">
    <source>
        <dbReference type="Pfam" id="PF00534"/>
    </source>
</evidence>
<keyword evidence="7" id="KW-0594">Phospholipid biosynthesis</keyword>
<evidence type="ECO:0000313" key="20">
    <source>
        <dbReference type="Proteomes" id="UP000290439"/>
    </source>
</evidence>
<dbReference type="SUPFAM" id="SSF53756">
    <property type="entry name" value="UDP-Glycosyltransferase/glycogen phosphorylase"/>
    <property type="match status" value="1"/>
</dbReference>
<evidence type="ECO:0000256" key="3">
    <source>
        <dbReference type="ARBA" id="ARBA00022516"/>
    </source>
</evidence>
<dbReference type="Gene3D" id="3.40.50.2000">
    <property type="entry name" value="Glycogen Phosphorylase B"/>
    <property type="match status" value="2"/>
</dbReference>
<comment type="pathway">
    <text evidence="11">Phospholipid metabolism; phosphatidylinositol metabolism.</text>
</comment>
<evidence type="ECO:0000256" key="10">
    <source>
        <dbReference type="ARBA" id="ARBA00052876"/>
    </source>
</evidence>
<reference evidence="19 20" key="1">
    <citation type="submission" date="2019-02" db="EMBL/GenBank/DDBJ databases">
        <authorList>
            <consortium name="Pathogen Informatics"/>
        </authorList>
    </citation>
    <scope>NUCLEOTIDE SEQUENCE [LARGE SCALE GENOMIC DNA]</scope>
    <source>
        <strain evidence="19 20">3012STDY6756504</strain>
    </source>
</reference>
<dbReference type="GO" id="GO:0009247">
    <property type="term" value="P:glycolipid biosynthetic process"/>
    <property type="evidence" value="ECO:0007669"/>
    <property type="project" value="UniProtKB-ARBA"/>
</dbReference>
<dbReference type="PANTHER" id="PTHR45947:SF3">
    <property type="entry name" value="SULFOQUINOVOSYL TRANSFERASE SQD2"/>
    <property type="match status" value="1"/>
</dbReference>
<keyword evidence="8" id="KW-1208">Phospholipid metabolism</keyword>
<gene>
    <name evidence="19" type="primary">pimB</name>
    <name evidence="19" type="ORF">NCTC10797_00435</name>
</gene>
<dbReference type="FunFam" id="3.40.50.2000:FF:000115">
    <property type="entry name" value="Alpha-(1-6)-phosphatidylinositol monomannoside mannosyltransferase"/>
    <property type="match status" value="1"/>
</dbReference>
<evidence type="ECO:0000256" key="12">
    <source>
        <dbReference type="ARBA" id="ARBA00066957"/>
    </source>
</evidence>
<evidence type="ECO:0000256" key="16">
    <source>
        <dbReference type="ARBA" id="ARBA00079381"/>
    </source>
</evidence>
<dbReference type="InterPro" id="IPR028098">
    <property type="entry name" value="Glyco_trans_4-like_N"/>
</dbReference>
<dbReference type="CDD" id="cd03801">
    <property type="entry name" value="GT4_PimA-like"/>
    <property type="match status" value="1"/>
</dbReference>
<dbReference type="Pfam" id="PF13439">
    <property type="entry name" value="Glyco_transf_4"/>
    <property type="match status" value="1"/>
</dbReference>
<comment type="catalytic activity">
    <reaction evidence="9">
        <text>a 1,2-diacyl-sn-glycero-3-phospho-[alpha-D-6-acyl-mannopyranosyl-(1&lt;-&gt;6)-D-myo-inositol] + GDP-alpha-D-mannose = a 2-O-(alpha-D-mannosyl)-6-O-(6-O-acyl-alpha-D-mannosyl)-1-phosphatidyl-1D-myo-inositol + GDP + H(+)</text>
        <dbReference type="Rhea" id="RHEA:52444"/>
        <dbReference type="ChEBI" id="CHEBI:15378"/>
        <dbReference type="ChEBI" id="CHEBI:57527"/>
        <dbReference type="ChEBI" id="CHEBI:58189"/>
        <dbReference type="ChEBI" id="CHEBI:88053"/>
        <dbReference type="ChEBI" id="CHEBI:136625"/>
        <dbReference type="EC" id="2.4.1.346"/>
    </reaction>
</comment>
<evidence type="ECO:0000256" key="9">
    <source>
        <dbReference type="ARBA" id="ARBA00051960"/>
    </source>
</evidence>
<dbReference type="AlphaFoldDB" id="A0A4U8VTA7"/>
<dbReference type="Proteomes" id="UP000290439">
    <property type="component" value="Chromosome"/>
</dbReference>
<keyword evidence="6" id="KW-0443">Lipid metabolism</keyword>
<evidence type="ECO:0000256" key="13">
    <source>
        <dbReference type="ARBA" id="ARBA00075163"/>
    </source>
</evidence>
<feature type="domain" description="Glycosyltransferase subfamily 4-like N-terminal" evidence="18">
    <location>
        <begin position="15"/>
        <end position="172"/>
    </location>
</feature>
<dbReference type="GO" id="GO:0043750">
    <property type="term" value="F:phosphatidylinositol alpha-mannosyltransferase activity"/>
    <property type="evidence" value="ECO:0007669"/>
    <property type="project" value="UniProtKB-ARBA"/>
</dbReference>
<comment type="similarity">
    <text evidence="2">Belongs to the glycosyltransferase group 1 family. Glycosyltransferase 4 subfamily.</text>
</comment>
<evidence type="ECO:0000256" key="6">
    <source>
        <dbReference type="ARBA" id="ARBA00023098"/>
    </source>
</evidence>
<sequence length="375" mass="40527">MARTLLVTNDFPPRPGGIQSYLQALAGQLPPDDLVVYAPRWRGDSHVKFDAEQKFQVVRHPTTLMLPTPMVMRRAAKLLRSENCDTVWFGAAAPLALMSPVLRRAGAERILASTHGHEVGWSMLPAARQALRVIGEQTDVVTYVSKYTRARFSAAFGPNAALEYLPPGVDPDVFRPDPAARAELRQRYGLGDRPTILCLSRLVPRKGQDALIVAMLQIRERVDGAVLVIAGGGPYEEKLRALAEALGVADSVVFTGRVRSDELAAHHTLADVFAMPARTRGAGLDVEGLGIVYLEASASGVPVVAGRSGGAPETVIEGKTGRVVDGRKIDQIVDALVGILADPEAAARMGAAGRQWVEQQWRWDTLGARLRQLLS</sequence>
<protein>
    <recommendedName>
        <fullName evidence="12">phosphatidyl-myo-inositol dimannoside synthase</fullName>
        <ecNumber evidence="12">2.4.1.346</ecNumber>
    </recommendedName>
    <alternativeName>
        <fullName evidence="13">Alpha-D-mannose-alpha-(1-6)-phosphatidylmyo-inositol-mannosyltransferase</fullName>
    </alternativeName>
    <alternativeName>
        <fullName evidence="16">Alpha-mannosyltransferase</fullName>
    </alternativeName>
    <alternativeName>
        <fullName evidence="15">Guanosine diphosphomannose-phosphatidyl-inositol alpha-mannosyltransferase</fullName>
    </alternativeName>
    <alternativeName>
        <fullName evidence="14">Phosphatidylinositol alpha-mannosyltransferase</fullName>
    </alternativeName>
</protein>
<evidence type="ECO:0000313" key="19">
    <source>
        <dbReference type="EMBL" id="VFA96681.1"/>
    </source>
</evidence>
<evidence type="ECO:0000256" key="7">
    <source>
        <dbReference type="ARBA" id="ARBA00023209"/>
    </source>
</evidence>
<dbReference type="GO" id="GO:0008654">
    <property type="term" value="P:phospholipid biosynthetic process"/>
    <property type="evidence" value="ECO:0007669"/>
    <property type="project" value="UniProtKB-KW"/>
</dbReference>
<dbReference type="EMBL" id="LR215973">
    <property type="protein sequence ID" value="VFA96681.1"/>
    <property type="molecule type" value="Genomic_DNA"/>
</dbReference>
<keyword evidence="4 19" id="KW-0328">Glycosyltransferase</keyword>
<evidence type="ECO:0000256" key="14">
    <source>
        <dbReference type="ARBA" id="ARBA00076875"/>
    </source>
</evidence>
<dbReference type="Pfam" id="PF00534">
    <property type="entry name" value="Glycos_transf_1"/>
    <property type="match status" value="1"/>
</dbReference>
<accession>A0A4U8VTA7</accession>
<dbReference type="GO" id="GO:0016020">
    <property type="term" value="C:membrane"/>
    <property type="evidence" value="ECO:0007669"/>
    <property type="project" value="GOC"/>
</dbReference>
<keyword evidence="3" id="KW-0444">Lipid biosynthesis</keyword>
<evidence type="ECO:0000259" key="18">
    <source>
        <dbReference type="Pfam" id="PF13439"/>
    </source>
</evidence>
<evidence type="ECO:0000256" key="2">
    <source>
        <dbReference type="ARBA" id="ARBA00009481"/>
    </source>
</evidence>
<evidence type="ECO:0000256" key="11">
    <source>
        <dbReference type="ARBA" id="ARBA00060651"/>
    </source>
</evidence>
<organism evidence="19 20">
    <name type="scientific">Nocardia cyriacigeorgica</name>
    <dbReference type="NCBI Taxonomy" id="135487"/>
    <lineage>
        <taxon>Bacteria</taxon>
        <taxon>Bacillati</taxon>
        <taxon>Actinomycetota</taxon>
        <taxon>Actinomycetes</taxon>
        <taxon>Mycobacteriales</taxon>
        <taxon>Nocardiaceae</taxon>
        <taxon>Nocardia</taxon>
    </lineage>
</organism>
<dbReference type="GO" id="GO:0033164">
    <property type="term" value="F:initiation-specific glycolipid 1,6-alpha-mannosyltransferase activity"/>
    <property type="evidence" value="ECO:0007669"/>
    <property type="project" value="UniProtKB-ARBA"/>
</dbReference>
<dbReference type="EC" id="2.4.1.346" evidence="12"/>
<dbReference type="InterPro" id="IPR050194">
    <property type="entry name" value="Glycosyltransferase_grp1"/>
</dbReference>